<keyword evidence="2" id="KW-0808">Transferase</keyword>
<feature type="compositionally biased region" description="Acidic residues" evidence="1">
    <location>
        <begin position="30"/>
        <end position="50"/>
    </location>
</feature>
<feature type="compositionally biased region" description="Basic and acidic residues" evidence="1">
    <location>
        <begin position="11"/>
        <end position="20"/>
    </location>
</feature>
<protein>
    <submittedName>
        <fullName evidence="2">S-adenosyl-L-methionine-dependent methyltransferase</fullName>
    </submittedName>
</protein>
<dbReference type="AlphaFoldDB" id="A0A8H4IPH8"/>
<reference evidence="2" key="1">
    <citation type="submission" date="2020-04" db="EMBL/GenBank/DDBJ databases">
        <title>Genome Assembly and Annotation of Botryosphaeria dothidea sdau 11-99, a Latent Pathogen of Apple Fruit Ring Rot in China.</title>
        <authorList>
            <person name="Yu C."/>
            <person name="Diao Y."/>
            <person name="Lu Q."/>
            <person name="Zhao J."/>
            <person name="Cui S."/>
            <person name="Peng C."/>
            <person name="He B."/>
            <person name="Liu H."/>
        </authorList>
    </citation>
    <scope>NUCLEOTIDE SEQUENCE [LARGE SCALE GENOMIC DNA]</scope>
    <source>
        <strain evidence="2">Sdau11-99</strain>
    </source>
</reference>
<dbReference type="SUPFAM" id="SSF53335">
    <property type="entry name" value="S-adenosyl-L-methionine-dependent methyltransferases"/>
    <property type="match status" value="1"/>
</dbReference>
<feature type="region of interest" description="Disordered" evidence="1">
    <location>
        <begin position="113"/>
        <end position="134"/>
    </location>
</feature>
<feature type="region of interest" description="Disordered" evidence="1">
    <location>
        <begin position="1"/>
        <end position="52"/>
    </location>
</feature>
<evidence type="ECO:0000313" key="3">
    <source>
        <dbReference type="Proteomes" id="UP000572817"/>
    </source>
</evidence>
<dbReference type="InterPro" id="IPR029063">
    <property type="entry name" value="SAM-dependent_MTases_sf"/>
</dbReference>
<dbReference type="OrthoDB" id="2013972at2759"/>
<proteinExistence type="predicted"/>
<accession>A0A8H4IPH8</accession>
<dbReference type="CDD" id="cd02440">
    <property type="entry name" value="AdoMet_MTases"/>
    <property type="match status" value="1"/>
</dbReference>
<dbReference type="GO" id="GO:0008168">
    <property type="term" value="F:methyltransferase activity"/>
    <property type="evidence" value="ECO:0007669"/>
    <property type="project" value="UniProtKB-KW"/>
</dbReference>
<sequence length="371" mass="40979">MSASPSQEEAGLARRQEQEGQRLGLVGEDLVVDNDDEEYEDSALGEDDSESCSTSLASSAADFKYELGRRYHAYNDGKYYLPNDEREISRLELQHRIWYLTLKGRLFLSPLSISPESTPNTDAPPPASSSPPPTPFEVLDIGTGTGSWAIDFATAYATAHVTGTDLSPIQPSNVPPNCAFVIDDATEAWTFGARRFDFVHARMLGMAVRDWLAFFASAHAALKPGAWIECQEWTAPFRSDDGSLPPDCAFARWNSGDAAAKAGIDVSAPRRFPELLSEAGFVGVTDVQAKWPLGPWPKGKREKRVGDLFLEDMIEALPAASLRLYTRVLGWDEERVMAFLEEVKKDMLNPDVHAYMPVHICYAQKPLNAES</sequence>
<organism evidence="2 3">
    <name type="scientific">Botryosphaeria dothidea</name>
    <dbReference type="NCBI Taxonomy" id="55169"/>
    <lineage>
        <taxon>Eukaryota</taxon>
        <taxon>Fungi</taxon>
        <taxon>Dikarya</taxon>
        <taxon>Ascomycota</taxon>
        <taxon>Pezizomycotina</taxon>
        <taxon>Dothideomycetes</taxon>
        <taxon>Dothideomycetes incertae sedis</taxon>
        <taxon>Botryosphaeriales</taxon>
        <taxon>Botryosphaeriaceae</taxon>
        <taxon>Botryosphaeria</taxon>
    </lineage>
</organism>
<dbReference type="PANTHER" id="PTHR43591">
    <property type="entry name" value="METHYLTRANSFERASE"/>
    <property type="match status" value="1"/>
</dbReference>
<comment type="caution">
    <text evidence="2">The sequence shown here is derived from an EMBL/GenBank/DDBJ whole genome shotgun (WGS) entry which is preliminary data.</text>
</comment>
<dbReference type="PANTHER" id="PTHR43591:SF102">
    <property type="entry name" value="S-ADENOSYL-L-METHIONINE-DEPENDENT METHYLTRANSFERASE"/>
    <property type="match status" value="1"/>
</dbReference>
<evidence type="ECO:0000313" key="2">
    <source>
        <dbReference type="EMBL" id="KAF4302898.1"/>
    </source>
</evidence>
<dbReference type="Proteomes" id="UP000572817">
    <property type="component" value="Unassembled WGS sequence"/>
</dbReference>
<keyword evidence="3" id="KW-1185">Reference proteome</keyword>
<keyword evidence="2" id="KW-0489">Methyltransferase</keyword>
<dbReference type="Gene3D" id="3.40.50.150">
    <property type="entry name" value="Vaccinia Virus protein VP39"/>
    <property type="match status" value="1"/>
</dbReference>
<gene>
    <name evidence="2" type="ORF">GTA08_BOTSDO08858</name>
</gene>
<name>A0A8H4IPH8_9PEZI</name>
<dbReference type="Pfam" id="PF13489">
    <property type="entry name" value="Methyltransf_23"/>
    <property type="match status" value="1"/>
</dbReference>
<evidence type="ECO:0000256" key="1">
    <source>
        <dbReference type="SAM" id="MobiDB-lite"/>
    </source>
</evidence>
<feature type="compositionally biased region" description="Pro residues" evidence="1">
    <location>
        <begin position="122"/>
        <end position="134"/>
    </location>
</feature>
<dbReference type="GO" id="GO:0032259">
    <property type="term" value="P:methylation"/>
    <property type="evidence" value="ECO:0007669"/>
    <property type="project" value="UniProtKB-KW"/>
</dbReference>
<dbReference type="EMBL" id="WWBZ02000062">
    <property type="protein sequence ID" value="KAF4302898.1"/>
    <property type="molecule type" value="Genomic_DNA"/>
</dbReference>